<dbReference type="Pfam" id="PF00675">
    <property type="entry name" value="Peptidase_M16"/>
    <property type="match status" value="1"/>
</dbReference>
<dbReference type="GO" id="GO:0004222">
    <property type="term" value="F:metalloendopeptidase activity"/>
    <property type="evidence" value="ECO:0007669"/>
    <property type="project" value="InterPro"/>
</dbReference>
<evidence type="ECO:0000256" key="3">
    <source>
        <dbReference type="ARBA" id="ARBA00023049"/>
    </source>
</evidence>
<comment type="cofactor">
    <cofactor evidence="1">
        <name>Zn(2+)</name>
        <dbReference type="ChEBI" id="CHEBI:29105"/>
    </cofactor>
</comment>
<keyword evidence="3" id="KW-0378">Hydrolase</keyword>
<reference evidence="7 8" key="1">
    <citation type="journal article" date="2013" name="Int. J. Syst. Evol. Microbiol.">
        <title>Azospirillum humicireducens sp. nov., a nitrogen-fixing bacterium isolated from a microbial fuel cell.</title>
        <authorList>
            <person name="Zhou S."/>
            <person name="Han L."/>
            <person name="Wang Y."/>
            <person name="Yang G."/>
            <person name="Zhuang L."/>
            <person name="Hu P."/>
        </authorList>
    </citation>
    <scope>NUCLEOTIDE SEQUENCE [LARGE SCALE GENOMIC DNA]</scope>
    <source>
        <strain evidence="7 8">SgZ-5</strain>
    </source>
</reference>
<dbReference type="Gene3D" id="3.30.830.10">
    <property type="entry name" value="Metalloenzyme, LuxS/M16 peptidase-like"/>
    <property type="match status" value="2"/>
</dbReference>
<evidence type="ECO:0000256" key="4">
    <source>
        <dbReference type="RuleBase" id="RU004447"/>
    </source>
</evidence>
<evidence type="ECO:0000313" key="7">
    <source>
        <dbReference type="EMBL" id="ANC91001.1"/>
    </source>
</evidence>
<dbReference type="InterPro" id="IPR007863">
    <property type="entry name" value="Peptidase_M16_C"/>
</dbReference>
<feature type="domain" description="Peptidase M16 N-terminal" evidence="5">
    <location>
        <begin position="14"/>
        <end position="160"/>
    </location>
</feature>
<dbReference type="FunFam" id="3.30.830.10:FF:000008">
    <property type="entry name" value="Mitochondrial-processing peptidase subunit beta"/>
    <property type="match status" value="1"/>
</dbReference>
<dbReference type="InterPro" id="IPR050361">
    <property type="entry name" value="MPP/UQCRC_Complex"/>
</dbReference>
<evidence type="ECO:0000256" key="2">
    <source>
        <dbReference type="ARBA" id="ARBA00007261"/>
    </source>
</evidence>
<dbReference type="OrthoDB" id="9811314at2"/>
<organism evidence="7 8">
    <name type="scientific">Azospirillum humicireducens</name>
    <dbReference type="NCBI Taxonomy" id="1226968"/>
    <lineage>
        <taxon>Bacteria</taxon>
        <taxon>Pseudomonadati</taxon>
        <taxon>Pseudomonadota</taxon>
        <taxon>Alphaproteobacteria</taxon>
        <taxon>Rhodospirillales</taxon>
        <taxon>Azospirillaceae</taxon>
        <taxon>Azospirillum</taxon>
    </lineage>
</organism>
<dbReference type="PROSITE" id="PS00143">
    <property type="entry name" value="INSULINASE"/>
    <property type="match status" value="1"/>
</dbReference>
<evidence type="ECO:0000256" key="1">
    <source>
        <dbReference type="ARBA" id="ARBA00001947"/>
    </source>
</evidence>
<dbReference type="GO" id="GO:0046872">
    <property type="term" value="F:metal ion binding"/>
    <property type="evidence" value="ECO:0007669"/>
    <property type="project" value="InterPro"/>
</dbReference>
<comment type="similarity">
    <text evidence="2 4">Belongs to the peptidase M16 family.</text>
</comment>
<feature type="domain" description="Peptidase M16 C-terminal" evidence="6">
    <location>
        <begin position="168"/>
        <end position="339"/>
    </location>
</feature>
<sequence length="419" mass="45374">MSSIRVTTLPNGLRVATDTMPDVQSVSLGCWVGVGTRNEAASVNGVAHLVEHMLFKGTRRRSAFRISEEIENVGGQLNAYTTREQTAYYAKVLHEDAPLALDILSDMIQHSTLDAEELVRERTVVLQEIGQSADTPDDIIFDHFQSTAYPGQAIGRPVLGSAEIVGTLPREALVDYIAGHYGAPGMVLSAAGRIEHDRMVDLAMKAFGDLPSGAPPKPETARYTGGDFREDRDLEQMHLVLGFDGVGVHDPDFYAHSVLSTLLGGGMSSRLFQEVREKRGLVYSIYTFTGGYHDGGLFGVYAGTGEDEVAELIPVVCDEIAKVGADVTEDEVARARAQLKAGTLMALESSMSRCEQLGQQILIYDRPVPVEEIVAKIDGVDRDAVVKATSRLRASRPTVAALGPIGKLESYDRIAERLA</sequence>
<dbReference type="RefSeq" id="WP_063634095.1">
    <property type="nucleotide sequence ID" value="NZ_CP015285.1"/>
</dbReference>
<name>A0A161JB57_9PROT</name>
<proteinExistence type="inferred from homology"/>
<evidence type="ECO:0000259" key="6">
    <source>
        <dbReference type="Pfam" id="PF05193"/>
    </source>
</evidence>
<dbReference type="EMBL" id="CP015285">
    <property type="protein sequence ID" value="ANC91001.1"/>
    <property type="molecule type" value="Genomic_DNA"/>
</dbReference>
<dbReference type="STRING" id="1226968.A6A40_03275"/>
<dbReference type="InterPro" id="IPR011765">
    <property type="entry name" value="Pept_M16_N"/>
</dbReference>
<evidence type="ECO:0000259" key="5">
    <source>
        <dbReference type="Pfam" id="PF00675"/>
    </source>
</evidence>
<dbReference type="Pfam" id="PF05193">
    <property type="entry name" value="Peptidase_M16_C"/>
    <property type="match status" value="1"/>
</dbReference>
<accession>A0A161JB57</accession>
<dbReference type="PANTHER" id="PTHR11851:SF49">
    <property type="entry name" value="MITOCHONDRIAL-PROCESSING PEPTIDASE SUBUNIT ALPHA"/>
    <property type="match status" value="1"/>
</dbReference>
<keyword evidence="8" id="KW-1185">Reference proteome</keyword>
<dbReference type="InterPro" id="IPR011249">
    <property type="entry name" value="Metalloenz_LuxS/M16"/>
</dbReference>
<keyword evidence="3" id="KW-0482">Metalloprotease</keyword>
<dbReference type="AlphaFoldDB" id="A0A161JB57"/>
<dbReference type="Proteomes" id="UP000077405">
    <property type="component" value="Chromosome"/>
</dbReference>
<dbReference type="InterPro" id="IPR001431">
    <property type="entry name" value="Pept_M16_Zn_BS"/>
</dbReference>
<dbReference type="PANTHER" id="PTHR11851">
    <property type="entry name" value="METALLOPROTEASE"/>
    <property type="match status" value="1"/>
</dbReference>
<gene>
    <name evidence="7" type="ORF">A6A40_03275</name>
</gene>
<protein>
    <submittedName>
        <fullName evidence="7">Insulinase family protein</fullName>
    </submittedName>
</protein>
<keyword evidence="3" id="KW-0645">Protease</keyword>
<dbReference type="GO" id="GO:0006508">
    <property type="term" value="P:proteolysis"/>
    <property type="evidence" value="ECO:0007669"/>
    <property type="project" value="InterPro"/>
</dbReference>
<dbReference type="KEGG" id="ahu:A6A40_03275"/>
<evidence type="ECO:0000313" key="8">
    <source>
        <dbReference type="Proteomes" id="UP000077405"/>
    </source>
</evidence>
<dbReference type="SUPFAM" id="SSF63411">
    <property type="entry name" value="LuxS/MPP-like metallohydrolase"/>
    <property type="match status" value="2"/>
</dbReference>